<feature type="transmembrane region" description="Helical" evidence="5">
    <location>
        <begin position="46"/>
        <end position="70"/>
    </location>
</feature>
<keyword evidence="2 5" id="KW-0812">Transmembrane</keyword>
<feature type="transmembrane region" description="Helical" evidence="5">
    <location>
        <begin position="429"/>
        <end position="450"/>
    </location>
</feature>
<evidence type="ECO:0000256" key="1">
    <source>
        <dbReference type="ARBA" id="ARBA00004141"/>
    </source>
</evidence>
<evidence type="ECO:0000256" key="3">
    <source>
        <dbReference type="ARBA" id="ARBA00022989"/>
    </source>
</evidence>
<feature type="transmembrane region" description="Helical" evidence="5">
    <location>
        <begin position="311"/>
        <end position="336"/>
    </location>
</feature>
<gene>
    <name evidence="6" type="ORF">ACFFGT_21520</name>
</gene>
<keyword evidence="3 5" id="KW-1133">Transmembrane helix</keyword>
<evidence type="ECO:0000313" key="6">
    <source>
        <dbReference type="EMBL" id="MFC0516801.1"/>
    </source>
</evidence>
<dbReference type="Gene3D" id="1.20.1740.10">
    <property type="entry name" value="Amino acid/polyamine transporter I"/>
    <property type="match status" value="1"/>
</dbReference>
<protein>
    <submittedName>
        <fullName evidence="6">APC family permease</fullName>
    </submittedName>
</protein>
<keyword evidence="7" id="KW-1185">Reference proteome</keyword>
<feature type="transmembrane region" description="Helical" evidence="5">
    <location>
        <begin position="21"/>
        <end position="40"/>
    </location>
</feature>
<feature type="transmembrane region" description="Helical" evidence="5">
    <location>
        <begin position="396"/>
        <end position="417"/>
    </location>
</feature>
<feature type="transmembrane region" description="Helical" evidence="5">
    <location>
        <begin position="269"/>
        <end position="291"/>
    </location>
</feature>
<feature type="transmembrane region" description="Helical" evidence="5">
    <location>
        <begin position="456"/>
        <end position="473"/>
    </location>
</feature>
<dbReference type="InterPro" id="IPR050598">
    <property type="entry name" value="AminoAcid_Transporter"/>
</dbReference>
<dbReference type="PANTHER" id="PTHR11785">
    <property type="entry name" value="AMINO ACID TRANSPORTER"/>
    <property type="match status" value="1"/>
</dbReference>
<comment type="subcellular location">
    <subcellularLocation>
        <location evidence="1">Membrane</location>
        <topology evidence="1">Multi-pass membrane protein</topology>
    </subcellularLocation>
</comment>
<sequence>MAKNSSQPKMKHELSLLDGTMLVSGSMIGSGIFIVSADITRNVGSAGWLIAIWIITGFMTLTAALSYGELSGMYPKAGGQYVYLKEAYNKLVAFLYGWSFFAVIQTGTIAAVGVAFSKFTAYLIHPFSEDNILWKLQTGVTSTGDPKFFTISAAQVVSIILIIILTYVNTRGVKGGKLIQTIFTLTKLISLFGLIAFGLLAFKADIWHANWTNAWDLHNLNKDGSITSLTTGTALGAIAAAMVGSIFSSDAWNSVTFVAGEMKNPKRDVALSMMWGTIIVTFIYVMANVVYTGVLSLHEITIADKDRVAVAASHVIFGNIGTYIIAIMIMISTFGCNNGLILSGARVYYTMAKDGLFFKQTGNLNKFGVPQFGLWIQCVVASLLCLSGRYGDLLDMISFVVVVFYVLTILGIFILRAKMPNAERPYKAIGYPILPALYIIMGIAFCILLLIYKQSFTLIGLGIVLIGLPIYYISQRNVKQEDEALTGN</sequence>
<dbReference type="EMBL" id="JBHLTS010000067">
    <property type="protein sequence ID" value="MFC0516801.1"/>
    <property type="molecule type" value="Genomic_DNA"/>
</dbReference>
<accession>A0ABV6LBF9</accession>
<dbReference type="PANTHER" id="PTHR11785:SF512">
    <property type="entry name" value="SOBREMESA, ISOFORM B"/>
    <property type="match status" value="1"/>
</dbReference>
<keyword evidence="4 5" id="KW-0472">Membrane</keyword>
<dbReference type="Pfam" id="PF13520">
    <property type="entry name" value="AA_permease_2"/>
    <property type="match status" value="1"/>
</dbReference>
<proteinExistence type="predicted"/>
<reference evidence="6 7" key="1">
    <citation type="submission" date="2024-09" db="EMBL/GenBank/DDBJ databases">
        <authorList>
            <person name="Sun Q."/>
            <person name="Mori K."/>
        </authorList>
    </citation>
    <scope>NUCLEOTIDE SEQUENCE [LARGE SCALE GENOMIC DNA]</scope>
    <source>
        <strain evidence="6 7">NCAIM B.02415</strain>
    </source>
</reference>
<dbReference type="Proteomes" id="UP001589828">
    <property type="component" value="Unassembled WGS sequence"/>
</dbReference>
<evidence type="ECO:0000256" key="5">
    <source>
        <dbReference type="SAM" id="Phobius"/>
    </source>
</evidence>
<feature type="transmembrane region" description="Helical" evidence="5">
    <location>
        <begin position="226"/>
        <end position="248"/>
    </location>
</feature>
<evidence type="ECO:0000313" key="7">
    <source>
        <dbReference type="Proteomes" id="UP001589828"/>
    </source>
</evidence>
<feature type="transmembrane region" description="Helical" evidence="5">
    <location>
        <begin position="372"/>
        <end position="390"/>
    </location>
</feature>
<feature type="transmembrane region" description="Helical" evidence="5">
    <location>
        <begin position="91"/>
        <end position="116"/>
    </location>
</feature>
<feature type="transmembrane region" description="Helical" evidence="5">
    <location>
        <begin position="148"/>
        <end position="168"/>
    </location>
</feature>
<evidence type="ECO:0000256" key="2">
    <source>
        <dbReference type="ARBA" id="ARBA00022692"/>
    </source>
</evidence>
<name>A0ABV6LBF9_9SPHI</name>
<dbReference type="InterPro" id="IPR002293">
    <property type="entry name" value="AA/rel_permease1"/>
</dbReference>
<comment type="caution">
    <text evidence="6">The sequence shown here is derived from an EMBL/GenBank/DDBJ whole genome shotgun (WGS) entry which is preliminary data.</text>
</comment>
<dbReference type="PIRSF" id="PIRSF006060">
    <property type="entry name" value="AA_transporter"/>
    <property type="match status" value="1"/>
</dbReference>
<evidence type="ECO:0000256" key="4">
    <source>
        <dbReference type="ARBA" id="ARBA00023136"/>
    </source>
</evidence>
<feature type="transmembrane region" description="Helical" evidence="5">
    <location>
        <begin position="188"/>
        <end position="206"/>
    </location>
</feature>
<organism evidence="6 7">
    <name type="scientific">Mucilaginibacter angelicae</name>
    <dbReference type="NCBI Taxonomy" id="869718"/>
    <lineage>
        <taxon>Bacteria</taxon>
        <taxon>Pseudomonadati</taxon>
        <taxon>Bacteroidota</taxon>
        <taxon>Sphingobacteriia</taxon>
        <taxon>Sphingobacteriales</taxon>
        <taxon>Sphingobacteriaceae</taxon>
        <taxon>Mucilaginibacter</taxon>
    </lineage>
</organism>
<dbReference type="RefSeq" id="WP_377024573.1">
    <property type="nucleotide sequence ID" value="NZ_JBHLTS010000067.1"/>
</dbReference>